<dbReference type="OrthoDB" id="9802857at2"/>
<dbReference type="EMBL" id="SADE01000002">
    <property type="protein sequence ID" value="RVU36661.1"/>
    <property type="molecule type" value="Genomic_DNA"/>
</dbReference>
<dbReference type="Proteomes" id="UP000287447">
    <property type="component" value="Unassembled WGS sequence"/>
</dbReference>
<dbReference type="SUPFAM" id="SSF109604">
    <property type="entry name" value="HD-domain/PDEase-like"/>
    <property type="match status" value="1"/>
</dbReference>
<gene>
    <name evidence="2" type="ORF">EOI86_15915</name>
</gene>
<dbReference type="PANTHER" id="PTHR40202">
    <property type="match status" value="1"/>
</dbReference>
<keyword evidence="3" id="KW-1185">Reference proteome</keyword>
<dbReference type="AlphaFoldDB" id="A0A3S2VPW6"/>
<dbReference type="RefSeq" id="WP_127766137.1">
    <property type="nucleotide sequence ID" value="NZ_SADE01000002.1"/>
</dbReference>
<dbReference type="InterPro" id="IPR006674">
    <property type="entry name" value="HD_domain"/>
</dbReference>
<organism evidence="2 3">
    <name type="scientific">Hwanghaeella grinnelliae</name>
    <dbReference type="NCBI Taxonomy" id="2500179"/>
    <lineage>
        <taxon>Bacteria</taxon>
        <taxon>Pseudomonadati</taxon>
        <taxon>Pseudomonadota</taxon>
        <taxon>Alphaproteobacteria</taxon>
        <taxon>Rhodospirillales</taxon>
        <taxon>Rhodospirillaceae</taxon>
        <taxon>Hwanghaeella</taxon>
    </lineage>
</organism>
<evidence type="ECO:0000313" key="3">
    <source>
        <dbReference type="Proteomes" id="UP000287447"/>
    </source>
</evidence>
<accession>A0A3S2VPW6</accession>
<protein>
    <submittedName>
        <fullName evidence="2">HD domain-containing protein</fullName>
    </submittedName>
</protein>
<comment type="caution">
    <text evidence="2">The sequence shown here is derived from an EMBL/GenBank/DDBJ whole genome shotgun (WGS) entry which is preliminary data.</text>
</comment>
<proteinExistence type="predicted"/>
<name>A0A3S2VPW6_9PROT</name>
<dbReference type="InterPro" id="IPR003607">
    <property type="entry name" value="HD/PDEase_dom"/>
</dbReference>
<dbReference type="CDD" id="cd00077">
    <property type="entry name" value="HDc"/>
    <property type="match status" value="1"/>
</dbReference>
<sequence length="200" mass="22963">MTDGVVDFVRMEDGTKEEYDLLESYEKPFRDGVADRLLDHLKTLDASTGGYKITRLGHSLQSATLAYRDGADEEMVVAALFHDIGDMLAPSNHSDFAAAVLRPYVSEKTHWIVKHHGVFQMYYYAHHTGGDRDARDRYKDHPWYADCEYFCYNYDQNAFDPDYDTLPLEFFEPMVRRVFASSKYENLDHAPGESPPVAAE</sequence>
<dbReference type="Pfam" id="PF01966">
    <property type="entry name" value="HD"/>
    <property type="match status" value="1"/>
</dbReference>
<reference evidence="3" key="1">
    <citation type="submission" date="2019-01" db="EMBL/GenBank/DDBJ databases">
        <title>Gri0909 isolated from a small marine red alga.</title>
        <authorList>
            <person name="Kim J."/>
            <person name="Jeong S.E."/>
            <person name="Jeon C.O."/>
        </authorList>
    </citation>
    <scope>NUCLEOTIDE SEQUENCE [LARGE SCALE GENOMIC DNA]</scope>
    <source>
        <strain evidence="3">Gri0909</strain>
    </source>
</reference>
<dbReference type="Gene3D" id="1.10.3210.10">
    <property type="entry name" value="Hypothetical protein af1432"/>
    <property type="match status" value="1"/>
</dbReference>
<dbReference type="InterPro" id="IPR052567">
    <property type="entry name" value="OP_Dioxygenase"/>
</dbReference>
<evidence type="ECO:0000259" key="1">
    <source>
        <dbReference type="Pfam" id="PF01966"/>
    </source>
</evidence>
<feature type="domain" description="HD" evidence="1">
    <location>
        <begin position="55"/>
        <end position="122"/>
    </location>
</feature>
<dbReference type="PANTHER" id="PTHR40202:SF1">
    <property type="entry name" value="HD DOMAIN-CONTAINING PROTEIN"/>
    <property type="match status" value="1"/>
</dbReference>
<evidence type="ECO:0000313" key="2">
    <source>
        <dbReference type="EMBL" id="RVU36661.1"/>
    </source>
</evidence>